<evidence type="ECO:0000313" key="3">
    <source>
        <dbReference type="Proteomes" id="UP001500363"/>
    </source>
</evidence>
<organism evidence="2 3">
    <name type="scientific">Kribbella lupini</name>
    <dbReference type="NCBI Taxonomy" id="291602"/>
    <lineage>
        <taxon>Bacteria</taxon>
        <taxon>Bacillati</taxon>
        <taxon>Actinomycetota</taxon>
        <taxon>Actinomycetes</taxon>
        <taxon>Propionibacteriales</taxon>
        <taxon>Kribbellaceae</taxon>
        <taxon>Kribbella</taxon>
    </lineage>
</organism>
<comment type="caution">
    <text evidence="2">The sequence shown here is derived from an EMBL/GenBank/DDBJ whole genome shotgun (WGS) entry which is preliminary data.</text>
</comment>
<dbReference type="InterPro" id="IPR037401">
    <property type="entry name" value="SnoaL-like"/>
</dbReference>
<dbReference type="Proteomes" id="UP001500363">
    <property type="component" value="Unassembled WGS sequence"/>
</dbReference>
<protein>
    <recommendedName>
        <fullName evidence="1">SnoaL-like domain-containing protein</fullName>
    </recommendedName>
</protein>
<name>A0ABN2ANF2_9ACTN</name>
<evidence type="ECO:0000259" key="1">
    <source>
        <dbReference type="Pfam" id="PF12680"/>
    </source>
</evidence>
<proteinExistence type="predicted"/>
<gene>
    <name evidence="2" type="ORF">GCM10009741_25720</name>
</gene>
<evidence type="ECO:0000313" key="2">
    <source>
        <dbReference type="EMBL" id="GAA1522975.1"/>
    </source>
</evidence>
<sequence length="101" mass="11160">MAEHVEAFNEAVTSGDWETFSHRFADDATMAFTNVPAGPFHGREAIAEGYRTNPPTETMRLLDTTHDDGTARFAWASGATGTMQFAWDSEGKVRQLTVTFD</sequence>
<dbReference type="SUPFAM" id="SSF54427">
    <property type="entry name" value="NTF2-like"/>
    <property type="match status" value="1"/>
</dbReference>
<dbReference type="EMBL" id="BAAANC010000001">
    <property type="protein sequence ID" value="GAA1522975.1"/>
    <property type="molecule type" value="Genomic_DNA"/>
</dbReference>
<feature type="domain" description="SnoaL-like" evidence="1">
    <location>
        <begin position="5"/>
        <end position="81"/>
    </location>
</feature>
<accession>A0ABN2ANF2</accession>
<dbReference type="Pfam" id="PF12680">
    <property type="entry name" value="SnoaL_2"/>
    <property type="match status" value="1"/>
</dbReference>
<dbReference type="InterPro" id="IPR032710">
    <property type="entry name" value="NTF2-like_dom_sf"/>
</dbReference>
<keyword evidence="3" id="KW-1185">Reference proteome</keyword>
<dbReference type="Gene3D" id="3.10.450.50">
    <property type="match status" value="1"/>
</dbReference>
<reference evidence="2 3" key="1">
    <citation type="journal article" date="2019" name="Int. J. Syst. Evol. Microbiol.">
        <title>The Global Catalogue of Microorganisms (GCM) 10K type strain sequencing project: providing services to taxonomists for standard genome sequencing and annotation.</title>
        <authorList>
            <consortium name="The Broad Institute Genomics Platform"/>
            <consortium name="The Broad Institute Genome Sequencing Center for Infectious Disease"/>
            <person name="Wu L."/>
            <person name="Ma J."/>
        </authorList>
    </citation>
    <scope>NUCLEOTIDE SEQUENCE [LARGE SCALE GENOMIC DNA]</scope>
    <source>
        <strain evidence="2 3">JCM 14303</strain>
    </source>
</reference>